<sequence>MRKLFKLHPLFLVTGLVFIILGQALVFFVYFIVVVLHEFAHGFVAEKLGYNLNKIYLLPFGAMLDINQNFISREDEIKVAIAGPAFNFILAFLCLGLWWIFPETYAYTSFFVFCNIITGLVNLLPCYPLDGGRILVSSLSQKLSRTKALKISYIFNYIFSIIFIILFFINLKVEVNISYALMAIFIFFGTINNKFSGNYSMINLNKNKSVYDVKNLFVKGDTPLYKIFKHFNSKKFNIIYVQLNNGQIKMITENLVQKYLEKYSFNTKIEEILN</sequence>
<evidence type="ECO:0000256" key="1">
    <source>
        <dbReference type="ARBA" id="ARBA00001947"/>
    </source>
</evidence>
<keyword evidence="6" id="KW-0479">Metal-binding</keyword>
<evidence type="ECO:0000256" key="7">
    <source>
        <dbReference type="ARBA" id="ARBA00022801"/>
    </source>
</evidence>
<feature type="transmembrane region" description="Helical" evidence="12">
    <location>
        <begin position="148"/>
        <end position="171"/>
    </location>
</feature>
<gene>
    <name evidence="14" type="ORF">IAA62_01975</name>
</gene>
<evidence type="ECO:0000313" key="15">
    <source>
        <dbReference type="Proteomes" id="UP000886861"/>
    </source>
</evidence>
<keyword evidence="11 12" id="KW-0472">Membrane</keyword>
<evidence type="ECO:0000256" key="2">
    <source>
        <dbReference type="ARBA" id="ARBA00004141"/>
    </source>
</evidence>
<protein>
    <submittedName>
        <fullName evidence="14">Site-2 protease family protein</fullName>
    </submittedName>
</protein>
<comment type="cofactor">
    <cofactor evidence="1">
        <name>Zn(2+)</name>
        <dbReference type="ChEBI" id="CHEBI:29105"/>
    </cofactor>
</comment>
<dbReference type="GO" id="GO:0006508">
    <property type="term" value="P:proteolysis"/>
    <property type="evidence" value="ECO:0007669"/>
    <property type="project" value="UniProtKB-KW"/>
</dbReference>
<feature type="transmembrane region" description="Helical" evidence="12">
    <location>
        <begin position="12"/>
        <end position="36"/>
    </location>
</feature>
<dbReference type="InterPro" id="IPR008915">
    <property type="entry name" value="Peptidase_M50"/>
</dbReference>
<evidence type="ECO:0000256" key="9">
    <source>
        <dbReference type="ARBA" id="ARBA00022989"/>
    </source>
</evidence>
<dbReference type="GO" id="GO:0016020">
    <property type="term" value="C:membrane"/>
    <property type="evidence" value="ECO:0007669"/>
    <property type="project" value="UniProtKB-SubCell"/>
</dbReference>
<comment type="caution">
    <text evidence="14">The sequence shown here is derived from an EMBL/GenBank/DDBJ whole genome shotgun (WGS) entry which is preliminary data.</text>
</comment>
<evidence type="ECO:0000256" key="5">
    <source>
        <dbReference type="ARBA" id="ARBA00022692"/>
    </source>
</evidence>
<evidence type="ECO:0000313" key="14">
    <source>
        <dbReference type="EMBL" id="HIV01306.1"/>
    </source>
</evidence>
<reference evidence="14" key="1">
    <citation type="submission" date="2020-10" db="EMBL/GenBank/DDBJ databases">
        <authorList>
            <person name="Gilroy R."/>
        </authorList>
    </citation>
    <scope>NUCLEOTIDE SEQUENCE</scope>
    <source>
        <strain evidence="14">CHK186-9395</strain>
    </source>
</reference>
<accession>A0A9D1NEX8</accession>
<feature type="transmembrane region" description="Helical" evidence="12">
    <location>
        <begin position="48"/>
        <end position="67"/>
    </location>
</feature>
<reference evidence="14" key="2">
    <citation type="journal article" date="2021" name="PeerJ">
        <title>Extensive microbial diversity within the chicken gut microbiome revealed by metagenomics and culture.</title>
        <authorList>
            <person name="Gilroy R."/>
            <person name="Ravi A."/>
            <person name="Getino M."/>
            <person name="Pursley I."/>
            <person name="Horton D.L."/>
            <person name="Alikhan N.F."/>
            <person name="Baker D."/>
            <person name="Gharbi K."/>
            <person name="Hall N."/>
            <person name="Watson M."/>
            <person name="Adriaenssens E.M."/>
            <person name="Foster-Nyarko E."/>
            <person name="Jarju S."/>
            <person name="Secka A."/>
            <person name="Antonio M."/>
            <person name="Oren A."/>
            <person name="Chaudhuri R.R."/>
            <person name="La Ragione R."/>
            <person name="Hildebrand F."/>
            <person name="Pallen M.J."/>
        </authorList>
    </citation>
    <scope>NUCLEOTIDE SEQUENCE</scope>
    <source>
        <strain evidence="14">CHK186-9395</strain>
    </source>
</reference>
<dbReference type="PANTHER" id="PTHR39188:SF3">
    <property type="entry name" value="STAGE IV SPORULATION PROTEIN FB"/>
    <property type="match status" value="1"/>
</dbReference>
<dbReference type="AlphaFoldDB" id="A0A9D1NEX8"/>
<dbReference type="PANTHER" id="PTHR39188">
    <property type="entry name" value="MEMBRANE-ASSOCIATED ZINC METALLOPROTEASE M50B"/>
    <property type="match status" value="1"/>
</dbReference>
<dbReference type="EMBL" id="DVOJ01000007">
    <property type="protein sequence ID" value="HIV01306.1"/>
    <property type="molecule type" value="Genomic_DNA"/>
</dbReference>
<evidence type="ECO:0000256" key="10">
    <source>
        <dbReference type="ARBA" id="ARBA00023049"/>
    </source>
</evidence>
<keyword evidence="9 12" id="KW-1133">Transmembrane helix</keyword>
<organism evidence="14 15">
    <name type="scientific">Candidatus Caccopulliclostridium gallistercoris</name>
    <dbReference type="NCBI Taxonomy" id="2840719"/>
    <lineage>
        <taxon>Bacteria</taxon>
        <taxon>Bacillati</taxon>
        <taxon>Bacillota</taxon>
        <taxon>Clostridia</taxon>
        <taxon>Candidatus Caccopulliclostridium</taxon>
    </lineage>
</organism>
<name>A0A9D1NEX8_9FIRM</name>
<evidence type="ECO:0000256" key="8">
    <source>
        <dbReference type="ARBA" id="ARBA00022833"/>
    </source>
</evidence>
<evidence type="ECO:0000256" key="4">
    <source>
        <dbReference type="ARBA" id="ARBA00022670"/>
    </source>
</evidence>
<dbReference type="Pfam" id="PF02163">
    <property type="entry name" value="Peptidase_M50"/>
    <property type="match status" value="2"/>
</dbReference>
<dbReference type="Proteomes" id="UP000886861">
    <property type="component" value="Unassembled WGS sequence"/>
</dbReference>
<keyword evidence="4 14" id="KW-0645">Protease</keyword>
<feature type="transmembrane region" description="Helical" evidence="12">
    <location>
        <begin position="79"/>
        <end position="101"/>
    </location>
</feature>
<evidence type="ECO:0000256" key="11">
    <source>
        <dbReference type="ARBA" id="ARBA00023136"/>
    </source>
</evidence>
<evidence type="ECO:0000256" key="3">
    <source>
        <dbReference type="ARBA" id="ARBA00007931"/>
    </source>
</evidence>
<evidence type="ECO:0000256" key="6">
    <source>
        <dbReference type="ARBA" id="ARBA00022723"/>
    </source>
</evidence>
<dbReference type="GO" id="GO:0008237">
    <property type="term" value="F:metallopeptidase activity"/>
    <property type="evidence" value="ECO:0007669"/>
    <property type="project" value="UniProtKB-KW"/>
</dbReference>
<comment type="subcellular location">
    <subcellularLocation>
        <location evidence="2">Membrane</location>
        <topology evidence="2">Multi-pass membrane protein</topology>
    </subcellularLocation>
</comment>
<keyword evidence="8" id="KW-0862">Zinc</keyword>
<keyword evidence="5 12" id="KW-0812">Transmembrane</keyword>
<feature type="domain" description="Peptidase M50" evidence="13">
    <location>
        <begin position="106"/>
        <end position="164"/>
    </location>
</feature>
<feature type="transmembrane region" description="Helical" evidence="12">
    <location>
        <begin position="177"/>
        <end position="195"/>
    </location>
</feature>
<comment type="similarity">
    <text evidence="3">Belongs to the peptidase M50B family.</text>
</comment>
<keyword evidence="10" id="KW-0482">Metalloprotease</keyword>
<keyword evidence="7" id="KW-0378">Hydrolase</keyword>
<dbReference type="GO" id="GO:0046872">
    <property type="term" value="F:metal ion binding"/>
    <property type="evidence" value="ECO:0007669"/>
    <property type="project" value="UniProtKB-KW"/>
</dbReference>
<feature type="domain" description="Peptidase M50" evidence="13">
    <location>
        <begin position="28"/>
        <end position="97"/>
    </location>
</feature>
<evidence type="ECO:0000256" key="12">
    <source>
        <dbReference type="SAM" id="Phobius"/>
    </source>
</evidence>
<evidence type="ECO:0000259" key="13">
    <source>
        <dbReference type="Pfam" id="PF02163"/>
    </source>
</evidence>
<proteinExistence type="inferred from homology"/>
<feature type="transmembrane region" description="Helical" evidence="12">
    <location>
        <begin position="107"/>
        <end position="127"/>
    </location>
</feature>